<dbReference type="Proteomes" id="UP000324222">
    <property type="component" value="Unassembled WGS sequence"/>
</dbReference>
<dbReference type="AlphaFoldDB" id="A0A5B7K5G7"/>
<proteinExistence type="predicted"/>
<name>A0A5B7K5G7_PORTR</name>
<accession>A0A5B7K5G7</accession>
<feature type="compositionally biased region" description="Basic and acidic residues" evidence="1">
    <location>
        <begin position="39"/>
        <end position="57"/>
    </location>
</feature>
<dbReference type="EMBL" id="VSRR010122798">
    <property type="protein sequence ID" value="MPD00419.1"/>
    <property type="molecule type" value="Genomic_DNA"/>
</dbReference>
<evidence type="ECO:0000313" key="2">
    <source>
        <dbReference type="EMBL" id="MPD00419.1"/>
    </source>
</evidence>
<keyword evidence="3" id="KW-1185">Reference proteome</keyword>
<gene>
    <name evidence="2" type="ORF">E2C01_095890</name>
</gene>
<protein>
    <submittedName>
        <fullName evidence="2">Uncharacterized protein</fullName>
    </submittedName>
</protein>
<comment type="caution">
    <text evidence="2">The sequence shown here is derived from an EMBL/GenBank/DDBJ whole genome shotgun (WGS) entry which is preliminary data.</text>
</comment>
<feature type="compositionally biased region" description="Basic and acidic residues" evidence="1">
    <location>
        <begin position="14"/>
        <end position="27"/>
    </location>
</feature>
<organism evidence="2 3">
    <name type="scientific">Portunus trituberculatus</name>
    <name type="common">Swimming crab</name>
    <name type="synonym">Neptunus trituberculatus</name>
    <dbReference type="NCBI Taxonomy" id="210409"/>
    <lineage>
        <taxon>Eukaryota</taxon>
        <taxon>Metazoa</taxon>
        <taxon>Ecdysozoa</taxon>
        <taxon>Arthropoda</taxon>
        <taxon>Crustacea</taxon>
        <taxon>Multicrustacea</taxon>
        <taxon>Malacostraca</taxon>
        <taxon>Eumalacostraca</taxon>
        <taxon>Eucarida</taxon>
        <taxon>Decapoda</taxon>
        <taxon>Pleocyemata</taxon>
        <taxon>Brachyura</taxon>
        <taxon>Eubrachyura</taxon>
        <taxon>Portunoidea</taxon>
        <taxon>Portunidae</taxon>
        <taxon>Portuninae</taxon>
        <taxon>Portunus</taxon>
    </lineage>
</organism>
<evidence type="ECO:0000313" key="3">
    <source>
        <dbReference type="Proteomes" id="UP000324222"/>
    </source>
</evidence>
<evidence type="ECO:0000256" key="1">
    <source>
        <dbReference type="SAM" id="MobiDB-lite"/>
    </source>
</evidence>
<sequence>MKKKRTMNRVRQNQAERETDKEEDIRGKPQSRGRGNESSLRERMRERDGARGDEAVKSKARRWTKSAVVYQRQQ</sequence>
<reference evidence="2 3" key="1">
    <citation type="submission" date="2019-05" db="EMBL/GenBank/DDBJ databases">
        <title>Another draft genome of Portunus trituberculatus and its Hox gene families provides insights of decapod evolution.</title>
        <authorList>
            <person name="Jeong J.-H."/>
            <person name="Song I."/>
            <person name="Kim S."/>
            <person name="Choi T."/>
            <person name="Kim D."/>
            <person name="Ryu S."/>
            <person name="Kim W."/>
        </authorList>
    </citation>
    <scope>NUCLEOTIDE SEQUENCE [LARGE SCALE GENOMIC DNA]</scope>
    <source>
        <tissue evidence="2">Muscle</tissue>
    </source>
</reference>
<feature type="region of interest" description="Disordered" evidence="1">
    <location>
        <begin position="1"/>
        <end position="74"/>
    </location>
</feature>